<evidence type="ECO:0000313" key="3">
    <source>
        <dbReference type="Proteomes" id="UP000181956"/>
    </source>
</evidence>
<proteinExistence type="predicted"/>
<dbReference type="STRING" id="412690.SAMN04489834_1407"/>
<evidence type="ECO:0000313" key="2">
    <source>
        <dbReference type="EMBL" id="SDS39774.1"/>
    </source>
</evidence>
<protein>
    <recommendedName>
        <fullName evidence="4">Bacteriocin biosynthesis cyclodehydratase domain-containing protein</fullName>
    </recommendedName>
</protein>
<evidence type="ECO:0008006" key="4">
    <source>
        <dbReference type="Google" id="ProtNLM"/>
    </source>
</evidence>
<dbReference type="Gene3D" id="3.40.50.720">
    <property type="entry name" value="NAD(P)-binding Rossmann-like Domain"/>
    <property type="match status" value="1"/>
</dbReference>
<reference evidence="3" key="1">
    <citation type="submission" date="2016-10" db="EMBL/GenBank/DDBJ databases">
        <authorList>
            <person name="Varghese N."/>
            <person name="Submissions S."/>
        </authorList>
    </citation>
    <scope>NUCLEOTIDE SEQUENCE [LARGE SCALE GENOMIC DNA]</scope>
    <source>
        <strain evidence="3">DSM 21772</strain>
    </source>
</reference>
<dbReference type="AlphaFoldDB" id="A0A1H1RVQ3"/>
<name>A0A1H1RVQ3_9MICO</name>
<sequence length="296" mass="30672">MILRLDPAAPVVWRSPSSLQFGVDSPRLVLDVVDALDEALVAALRAGAQREDLLAVAKRSGADAAELEARLDRLEPVLQHGLGRPQPSVPRVLIDGEGRCAELLLDALLDAGVTASVSDPLAGSAPRGGEPELVVLIARYAVPPARYGHWLRADVAHLPIVFGDSGVRVGPLVQPGAGPCLFCLDLERTDRDAAWPALASQLVHRRAPGATEQTSRLAATTACGLILACSGAPAALIVPEPWSAASVHIGLDGWISSALHSPHPECGCRGLPGAPSRRGSGNAPAGHAPRLPSPPS</sequence>
<keyword evidence="3" id="KW-1185">Reference proteome</keyword>
<evidence type="ECO:0000256" key="1">
    <source>
        <dbReference type="SAM" id="MobiDB-lite"/>
    </source>
</evidence>
<organism evidence="2 3">
    <name type="scientific">Microterricola viridarii</name>
    <dbReference type="NCBI Taxonomy" id="412690"/>
    <lineage>
        <taxon>Bacteria</taxon>
        <taxon>Bacillati</taxon>
        <taxon>Actinomycetota</taxon>
        <taxon>Actinomycetes</taxon>
        <taxon>Micrococcales</taxon>
        <taxon>Microbacteriaceae</taxon>
        <taxon>Microterricola</taxon>
    </lineage>
</organism>
<gene>
    <name evidence="2" type="ORF">SAMN04489834_1407</name>
</gene>
<accession>A0A1H1RVQ3</accession>
<dbReference type="Proteomes" id="UP000181956">
    <property type="component" value="Chromosome I"/>
</dbReference>
<dbReference type="EMBL" id="LT629742">
    <property type="protein sequence ID" value="SDS39774.1"/>
    <property type="molecule type" value="Genomic_DNA"/>
</dbReference>
<feature type="region of interest" description="Disordered" evidence="1">
    <location>
        <begin position="270"/>
        <end position="296"/>
    </location>
</feature>